<accession>A0ABQ9DQU0</accession>
<organism evidence="1 2">
    <name type="scientific">Willisornis vidua</name>
    <name type="common">Xingu scale-backed antbird</name>
    <dbReference type="NCBI Taxonomy" id="1566151"/>
    <lineage>
        <taxon>Eukaryota</taxon>
        <taxon>Metazoa</taxon>
        <taxon>Chordata</taxon>
        <taxon>Craniata</taxon>
        <taxon>Vertebrata</taxon>
        <taxon>Euteleostomi</taxon>
        <taxon>Archelosauria</taxon>
        <taxon>Archosauria</taxon>
        <taxon>Dinosauria</taxon>
        <taxon>Saurischia</taxon>
        <taxon>Theropoda</taxon>
        <taxon>Coelurosauria</taxon>
        <taxon>Aves</taxon>
        <taxon>Neognathae</taxon>
        <taxon>Neoaves</taxon>
        <taxon>Telluraves</taxon>
        <taxon>Australaves</taxon>
        <taxon>Passeriformes</taxon>
        <taxon>Thamnophilidae</taxon>
        <taxon>Willisornis</taxon>
    </lineage>
</organism>
<keyword evidence="2" id="KW-1185">Reference proteome</keyword>
<protein>
    <submittedName>
        <fullName evidence="1">Uncharacterized protein</fullName>
    </submittedName>
</protein>
<dbReference type="EMBL" id="WHWB01032455">
    <property type="protein sequence ID" value="KAJ7425644.1"/>
    <property type="molecule type" value="Genomic_DNA"/>
</dbReference>
<reference evidence="1" key="1">
    <citation type="submission" date="2019-10" db="EMBL/GenBank/DDBJ databases">
        <authorList>
            <person name="Soares A.E.R."/>
            <person name="Aleixo A."/>
            <person name="Schneider P."/>
            <person name="Miyaki C.Y."/>
            <person name="Schneider M.P."/>
            <person name="Mello C."/>
            <person name="Vasconcelos A.T.R."/>
        </authorList>
    </citation>
    <scope>NUCLEOTIDE SEQUENCE</scope>
    <source>
        <tissue evidence="1">Muscle</tissue>
    </source>
</reference>
<name>A0ABQ9DQU0_9PASS</name>
<dbReference type="Proteomes" id="UP001145742">
    <property type="component" value="Unassembled WGS sequence"/>
</dbReference>
<comment type="caution">
    <text evidence="1">The sequence shown here is derived from an EMBL/GenBank/DDBJ whole genome shotgun (WGS) entry which is preliminary data.</text>
</comment>
<evidence type="ECO:0000313" key="1">
    <source>
        <dbReference type="EMBL" id="KAJ7425644.1"/>
    </source>
</evidence>
<evidence type="ECO:0000313" key="2">
    <source>
        <dbReference type="Proteomes" id="UP001145742"/>
    </source>
</evidence>
<gene>
    <name evidence="1" type="ORF">WISP_22615</name>
</gene>
<proteinExistence type="predicted"/>
<sequence length="80" mass="9116">MKKLLEDPLGLAEELDQFLSPNTYTWDELQLPRDVMSSGEKMWVTGAKEETFEVDIVKELRVEGNGRVVFGDFLLIPMLG</sequence>